<name>A0A3R7BC84_APHAT</name>
<reference evidence="1 2" key="1">
    <citation type="submission" date="2018-08" db="EMBL/GenBank/DDBJ databases">
        <title>Aphanomyces genome sequencing and annotation.</title>
        <authorList>
            <person name="Minardi D."/>
            <person name="Oidtmann B."/>
            <person name="Van Der Giezen M."/>
            <person name="Studholme D.J."/>
        </authorList>
    </citation>
    <scope>NUCLEOTIDE SEQUENCE [LARGE SCALE GENOMIC DNA]</scope>
    <source>
        <strain evidence="1 2">FDL457</strain>
    </source>
</reference>
<evidence type="ECO:0008006" key="3">
    <source>
        <dbReference type="Google" id="ProtNLM"/>
    </source>
</evidence>
<dbReference type="AlphaFoldDB" id="A0A3R7BC84"/>
<dbReference type="EMBL" id="QUTF01016735">
    <property type="protein sequence ID" value="RHZ05999.1"/>
    <property type="molecule type" value="Genomic_DNA"/>
</dbReference>
<comment type="caution">
    <text evidence="1">The sequence shown here is derived from an EMBL/GenBank/DDBJ whole genome shotgun (WGS) entry which is preliminary data.</text>
</comment>
<sequence length="139" mass="15121">FLSAREVQELDLDSVAKAMVSLKMDTKICDAESRVCRLLADFYKATTLLDSGAGQSVLSPTFLSRLEETGNFTSPGRQLSDVMELGGFMEGVKLDVDRDVKLRLTFETAEGTLVIANLKSNTFKSTIQASVVSADKCCI</sequence>
<evidence type="ECO:0000313" key="2">
    <source>
        <dbReference type="Proteomes" id="UP000286510"/>
    </source>
</evidence>
<dbReference type="Proteomes" id="UP000286510">
    <property type="component" value="Unassembled WGS sequence"/>
</dbReference>
<protein>
    <recommendedName>
        <fullName evidence="3">Peptidase A2 domain-containing protein</fullName>
    </recommendedName>
</protein>
<accession>A0A3R7BC84</accession>
<evidence type="ECO:0000313" key="1">
    <source>
        <dbReference type="EMBL" id="RHZ05999.1"/>
    </source>
</evidence>
<feature type="non-terminal residue" evidence="1">
    <location>
        <position position="1"/>
    </location>
</feature>
<organism evidence="1 2">
    <name type="scientific">Aphanomyces astaci</name>
    <name type="common">Crayfish plague agent</name>
    <dbReference type="NCBI Taxonomy" id="112090"/>
    <lineage>
        <taxon>Eukaryota</taxon>
        <taxon>Sar</taxon>
        <taxon>Stramenopiles</taxon>
        <taxon>Oomycota</taxon>
        <taxon>Saprolegniomycetes</taxon>
        <taxon>Saprolegniales</taxon>
        <taxon>Verrucalvaceae</taxon>
        <taxon>Aphanomyces</taxon>
    </lineage>
</organism>
<proteinExistence type="predicted"/>
<gene>
    <name evidence="1" type="ORF">DYB26_011552</name>
</gene>